<dbReference type="PROSITE" id="PS51257">
    <property type="entry name" value="PROKAR_LIPOPROTEIN"/>
    <property type="match status" value="1"/>
</dbReference>
<dbReference type="Proteomes" id="UP000006380">
    <property type="component" value="Chromosome"/>
</dbReference>
<gene>
    <name evidence="2" type="ORF">CCV52592_0052</name>
</gene>
<evidence type="ECO:0000256" key="1">
    <source>
        <dbReference type="SAM" id="SignalP"/>
    </source>
</evidence>
<keyword evidence="3" id="KW-1185">Reference proteome</keyword>
<proteinExistence type="predicted"/>
<organism evidence="2 3">
    <name type="scientific">Campylobacter curvus (strain 525.92)</name>
    <dbReference type="NCBI Taxonomy" id="360105"/>
    <lineage>
        <taxon>Bacteria</taxon>
        <taxon>Pseudomonadati</taxon>
        <taxon>Campylobacterota</taxon>
        <taxon>Epsilonproteobacteria</taxon>
        <taxon>Campylobacterales</taxon>
        <taxon>Campylobacteraceae</taxon>
        <taxon>Campylobacter</taxon>
    </lineage>
</organism>
<feature type="chain" id="PRO_5002709114" description="Lipoprotein" evidence="1">
    <location>
        <begin position="21"/>
        <end position="173"/>
    </location>
</feature>
<dbReference type="KEGG" id="ccv:CCV52592_0052"/>
<dbReference type="EMBL" id="CP000767">
    <property type="protein sequence ID" value="EAU00308.1"/>
    <property type="molecule type" value="Genomic_DNA"/>
</dbReference>
<evidence type="ECO:0000313" key="3">
    <source>
        <dbReference type="Proteomes" id="UP000006380"/>
    </source>
</evidence>
<evidence type="ECO:0000313" key="2">
    <source>
        <dbReference type="EMBL" id="EAU00308.1"/>
    </source>
</evidence>
<name>A7H0W4_CAMC5</name>
<accession>A7H0W4</accession>
<sequence length="173" mass="19972">MKNIAFICLVGLLLSGCAFNPNNRDVAFIDNKAYYIPVETKQLIVTDDVIQHLNSVGVSCEVGDLMWVSKYDVDELIQSENDDLLRKYFYDNLAGCSRPMTQQELEYYIQAIERSNQVGYGVLDAMQSWANGFNQSAAQQNDYANQLREMNYNSARRMEQNQQGYYFQPRPLY</sequence>
<dbReference type="AlphaFoldDB" id="A7H0W4"/>
<protein>
    <recommendedName>
        <fullName evidence="4">Lipoprotein</fullName>
    </recommendedName>
</protein>
<feature type="signal peptide" evidence="1">
    <location>
        <begin position="1"/>
        <end position="20"/>
    </location>
</feature>
<dbReference type="OrthoDB" id="9991012at2"/>
<dbReference type="RefSeq" id="WP_011992826.1">
    <property type="nucleotide sequence ID" value="NC_009715.2"/>
</dbReference>
<evidence type="ECO:0008006" key="4">
    <source>
        <dbReference type="Google" id="ProtNLM"/>
    </source>
</evidence>
<reference evidence="2" key="1">
    <citation type="submission" date="2016-07" db="EMBL/GenBank/DDBJ databases">
        <title>Comparative genomics of the Campylobacter concisus group.</title>
        <authorList>
            <person name="Miller W.G."/>
            <person name="Yee E."/>
            <person name="Chapman M.H."/>
            <person name="Huynh S."/>
            <person name="Bono J.L."/>
            <person name="On S.L.W."/>
            <person name="StLeger J."/>
            <person name="Foster G."/>
            <person name="Parker C.T."/>
        </authorList>
    </citation>
    <scope>NUCLEOTIDE SEQUENCE</scope>
    <source>
        <strain evidence="2">525.92</strain>
    </source>
</reference>
<dbReference type="HOGENOM" id="CLU_1544782_0_0_7"/>
<keyword evidence="1" id="KW-0732">Signal</keyword>